<gene>
    <name evidence="1" type="ORF">TSYNT_521</name>
</gene>
<evidence type="ECO:0000313" key="1">
    <source>
        <dbReference type="EMBL" id="GAQ24195.1"/>
    </source>
</evidence>
<dbReference type="EMBL" id="DF976999">
    <property type="protein sequence ID" value="GAQ24195.1"/>
    <property type="molecule type" value="Genomic_DNA"/>
</dbReference>
<accession>A0A0U9HIU4</accession>
<dbReference type="STRING" id="224999.GCA_001485475_00177"/>
<sequence>MRFAGMGKSIGFSIGKMIGRIGQKERQAAHRKMLARQNAISKRLWLECKEKIRTLSDEEFEELANFINDEVCTGPRKHTDPRHEVYSRLKHDMISYQYEKVLKKLNKKF</sequence>
<keyword evidence="2" id="KW-1185">Reference proteome</keyword>
<proteinExistence type="predicted"/>
<evidence type="ECO:0000313" key="2">
    <source>
        <dbReference type="Proteomes" id="UP000062160"/>
    </source>
</evidence>
<dbReference type="AlphaFoldDB" id="A0A0U9HIU4"/>
<protein>
    <submittedName>
        <fullName evidence="1">Uncharacterized protein</fullName>
    </submittedName>
</protein>
<organism evidence="1">
    <name type="scientific">Tepidanaerobacter syntrophicus</name>
    <dbReference type="NCBI Taxonomy" id="224999"/>
    <lineage>
        <taxon>Bacteria</taxon>
        <taxon>Bacillati</taxon>
        <taxon>Bacillota</taxon>
        <taxon>Clostridia</taxon>
        <taxon>Thermosediminibacterales</taxon>
        <taxon>Tepidanaerobacteraceae</taxon>
        <taxon>Tepidanaerobacter</taxon>
    </lineage>
</organism>
<dbReference type="Proteomes" id="UP000062160">
    <property type="component" value="Unassembled WGS sequence"/>
</dbReference>
<name>A0A0U9HIU4_9FIRM</name>
<reference evidence="1" key="1">
    <citation type="journal article" date="2016" name="Genome Announc.">
        <title>Draft Genome Sequence of the Syntrophic Lactate-Degrading Bacterium Tepidanaerobacter syntrophicus JLT.</title>
        <authorList>
            <person name="Matsuura N."/>
            <person name="Ohashi A."/>
            <person name="Tourlousse D.M."/>
            <person name="Sekiguchi Y."/>
        </authorList>
    </citation>
    <scope>NUCLEOTIDE SEQUENCE [LARGE SCALE GENOMIC DNA]</scope>
    <source>
        <strain evidence="1">JL</strain>
    </source>
</reference>
<dbReference type="RefSeq" id="WP_059031303.1">
    <property type="nucleotide sequence ID" value="NZ_DF976999.1"/>
</dbReference>